<dbReference type="GO" id="GO:0004177">
    <property type="term" value="F:aminopeptidase activity"/>
    <property type="evidence" value="ECO:0007669"/>
    <property type="project" value="UniProtKB-KW"/>
</dbReference>
<sequence length="412" mass="45129">MQNQGLYHKANTLRARGQCSIQPQRSERQETRPRINAAGMTDARKHSTIETMRKEIAEQTYTIIRVPARWGKDIERSLNLAVAEQLGLYRVPGIIAGLWMEGLGEWVGTAGLADRGTGRAPNPSDKVRIGSITKTFTATAILRLADKGLLSIDDPLSRWEPWIPGSERILLRHLLNMTSGLVNYTDLEAFWAKIKADPGARWAPKDMVEMAAADSPRFAPGTQAEYNNTNYILLGMIIEKAGGMSVSDYFSEEIAQPLGLENTYLPEDKKIPEPFMRGYTTPAGDDPESANLVEQSFYSPSSSWTAGGMIGTLGDLKKWMDALSSGSLLSPGMHGQQLDFSMPGTDDYGLGVMRGGTLIGHAGEVPGYNASMYRHRSLGLTGIVLTNRYPGPSKGMADRINVALMKTLALRH</sequence>
<dbReference type="InterPro" id="IPR001466">
    <property type="entry name" value="Beta-lactam-related"/>
</dbReference>
<dbReference type="PANTHER" id="PTHR46825">
    <property type="entry name" value="D-ALANYL-D-ALANINE-CARBOXYPEPTIDASE/ENDOPEPTIDASE AMPH"/>
    <property type="match status" value="1"/>
</dbReference>
<dbReference type="Pfam" id="PF00144">
    <property type="entry name" value="Beta-lactamase"/>
    <property type="match status" value="1"/>
</dbReference>
<dbReference type="Gene3D" id="3.40.710.10">
    <property type="entry name" value="DD-peptidase/beta-lactamase superfamily"/>
    <property type="match status" value="1"/>
</dbReference>
<proteinExistence type="predicted"/>
<keyword evidence="2" id="KW-0031">Aminopeptidase</keyword>
<dbReference type="EC" id="3.4.11.19" evidence="2"/>
<reference evidence="2" key="1">
    <citation type="submission" date="2019-08" db="EMBL/GenBank/DDBJ databases">
        <authorList>
            <person name="Kucharzyk K."/>
            <person name="Murdoch R.W."/>
            <person name="Higgins S."/>
            <person name="Loffler F."/>
        </authorList>
    </citation>
    <scope>NUCLEOTIDE SEQUENCE</scope>
</reference>
<dbReference type="AlphaFoldDB" id="A0A644TVI4"/>
<organism evidence="2">
    <name type="scientific">bioreactor metagenome</name>
    <dbReference type="NCBI Taxonomy" id="1076179"/>
    <lineage>
        <taxon>unclassified sequences</taxon>
        <taxon>metagenomes</taxon>
        <taxon>ecological metagenomes</taxon>
    </lineage>
</organism>
<dbReference type="SUPFAM" id="SSF56601">
    <property type="entry name" value="beta-lactamase/transpeptidase-like"/>
    <property type="match status" value="1"/>
</dbReference>
<evidence type="ECO:0000259" key="1">
    <source>
        <dbReference type="Pfam" id="PF00144"/>
    </source>
</evidence>
<comment type="caution">
    <text evidence="2">The sequence shown here is derived from an EMBL/GenBank/DDBJ whole genome shotgun (WGS) entry which is preliminary data.</text>
</comment>
<accession>A0A644TVI4</accession>
<feature type="domain" description="Beta-lactamase-related" evidence="1">
    <location>
        <begin position="84"/>
        <end position="403"/>
    </location>
</feature>
<name>A0A644TVI4_9ZZZZ</name>
<dbReference type="PANTHER" id="PTHR46825:SF7">
    <property type="entry name" value="D-ALANYL-D-ALANINE CARBOXYPEPTIDASE"/>
    <property type="match status" value="1"/>
</dbReference>
<dbReference type="InterPro" id="IPR050491">
    <property type="entry name" value="AmpC-like"/>
</dbReference>
<gene>
    <name evidence="2" type="primary">dap_6</name>
    <name evidence="2" type="ORF">SDC9_16418</name>
</gene>
<keyword evidence="2" id="KW-0378">Hydrolase</keyword>
<protein>
    <submittedName>
        <fullName evidence="2">D-aminopeptidase</fullName>
        <ecNumber evidence="2">3.4.11.19</ecNumber>
    </submittedName>
</protein>
<dbReference type="EMBL" id="VSSQ01000054">
    <property type="protein sequence ID" value="MPL70659.1"/>
    <property type="molecule type" value="Genomic_DNA"/>
</dbReference>
<evidence type="ECO:0000313" key="2">
    <source>
        <dbReference type="EMBL" id="MPL70659.1"/>
    </source>
</evidence>
<dbReference type="InterPro" id="IPR012338">
    <property type="entry name" value="Beta-lactam/transpept-like"/>
</dbReference>
<keyword evidence="2" id="KW-0645">Protease</keyword>